<dbReference type="EMBL" id="NPBJ01000013">
    <property type="protein sequence ID" value="PAE00561.1"/>
    <property type="molecule type" value="Genomic_DNA"/>
</dbReference>
<gene>
    <name evidence="1" type="ORF">CHH48_07275</name>
</gene>
<name>A0ABX4H0A1_9BACI</name>
<keyword evidence="2" id="KW-1185">Reference proteome</keyword>
<accession>A0ABX4H0A1</accession>
<evidence type="ECO:0000313" key="2">
    <source>
        <dbReference type="Proteomes" id="UP000216852"/>
    </source>
</evidence>
<reference evidence="1 2" key="1">
    <citation type="submission" date="2017-07" db="EMBL/GenBank/DDBJ databases">
        <title>Isolation and whole genome analysis of endospore-forming bacteria from heroin.</title>
        <authorList>
            <person name="Kalinowski J."/>
            <person name="Ahrens B."/>
            <person name="Al-Dilaimi A."/>
            <person name="Winkler A."/>
            <person name="Wibberg D."/>
            <person name="Schleenbecker U."/>
            <person name="Ruckert C."/>
            <person name="Wolfel R."/>
            <person name="Grass G."/>
        </authorList>
    </citation>
    <scope>NUCLEOTIDE SEQUENCE [LARGE SCALE GENOMIC DNA]</scope>
    <source>
        <strain evidence="1 2">7517-1</strain>
    </source>
</reference>
<proteinExistence type="predicted"/>
<dbReference type="Proteomes" id="UP000216852">
    <property type="component" value="Unassembled WGS sequence"/>
</dbReference>
<evidence type="ECO:0000313" key="1">
    <source>
        <dbReference type="EMBL" id="PAE00561.1"/>
    </source>
</evidence>
<protein>
    <submittedName>
        <fullName evidence="1">Uncharacterized protein</fullName>
    </submittedName>
</protein>
<organism evidence="1 2">
    <name type="scientific">Terribacillus saccharophilus</name>
    <dbReference type="NCBI Taxonomy" id="361277"/>
    <lineage>
        <taxon>Bacteria</taxon>
        <taxon>Bacillati</taxon>
        <taxon>Bacillota</taxon>
        <taxon>Bacilli</taxon>
        <taxon>Bacillales</taxon>
        <taxon>Bacillaceae</taxon>
        <taxon>Terribacillus</taxon>
    </lineage>
</organism>
<comment type="caution">
    <text evidence="1">The sequence shown here is derived from an EMBL/GenBank/DDBJ whole genome shotgun (WGS) entry which is preliminary data.</text>
</comment>
<sequence>MKEKIAFVYSGNVARFLIKDCGLTPITQAINPNNMKKFTMFERTPEFRAGMDKYEEIRKAN</sequence>